<keyword evidence="1" id="KW-1133">Transmembrane helix</keyword>
<comment type="caution">
    <text evidence="2">The sequence shown here is derived from an EMBL/GenBank/DDBJ whole genome shotgun (WGS) entry which is preliminary data.</text>
</comment>
<dbReference type="EMBL" id="VSWD01000007">
    <property type="protein sequence ID" value="KAK3097776.1"/>
    <property type="molecule type" value="Genomic_DNA"/>
</dbReference>
<dbReference type="AlphaFoldDB" id="A0AA88Y4K9"/>
<feature type="transmembrane region" description="Helical" evidence="1">
    <location>
        <begin position="65"/>
        <end position="89"/>
    </location>
</feature>
<evidence type="ECO:0000313" key="3">
    <source>
        <dbReference type="Proteomes" id="UP001186944"/>
    </source>
</evidence>
<sequence>MNSQSREAKRFLRKMDKDLTKICQSSRTNRNSLNEVVSVLTDRTIMPLRRQKSSYFNGADCGIRWWSIALCVIISVIVIPLILLLYFWYTGHLTSHTTSNSGG</sequence>
<dbReference type="Proteomes" id="UP001186944">
    <property type="component" value="Unassembled WGS sequence"/>
</dbReference>
<organism evidence="2 3">
    <name type="scientific">Pinctada imbricata</name>
    <name type="common">Atlantic pearl-oyster</name>
    <name type="synonym">Pinctada martensii</name>
    <dbReference type="NCBI Taxonomy" id="66713"/>
    <lineage>
        <taxon>Eukaryota</taxon>
        <taxon>Metazoa</taxon>
        <taxon>Spiralia</taxon>
        <taxon>Lophotrochozoa</taxon>
        <taxon>Mollusca</taxon>
        <taxon>Bivalvia</taxon>
        <taxon>Autobranchia</taxon>
        <taxon>Pteriomorphia</taxon>
        <taxon>Pterioida</taxon>
        <taxon>Pterioidea</taxon>
        <taxon>Pteriidae</taxon>
        <taxon>Pinctada</taxon>
    </lineage>
</organism>
<accession>A0AA88Y4K9</accession>
<keyword evidence="1" id="KW-0812">Transmembrane</keyword>
<evidence type="ECO:0000256" key="1">
    <source>
        <dbReference type="SAM" id="Phobius"/>
    </source>
</evidence>
<keyword evidence="3" id="KW-1185">Reference proteome</keyword>
<reference evidence="2" key="1">
    <citation type="submission" date="2019-08" db="EMBL/GenBank/DDBJ databases">
        <title>The improved chromosome-level genome for the pearl oyster Pinctada fucata martensii using PacBio sequencing and Hi-C.</title>
        <authorList>
            <person name="Zheng Z."/>
        </authorList>
    </citation>
    <scope>NUCLEOTIDE SEQUENCE</scope>
    <source>
        <strain evidence="2">ZZ-2019</strain>
        <tissue evidence="2">Adductor muscle</tissue>
    </source>
</reference>
<protein>
    <submittedName>
        <fullName evidence="2">Uncharacterized protein</fullName>
    </submittedName>
</protein>
<gene>
    <name evidence="2" type="ORF">FSP39_013083</name>
</gene>
<proteinExistence type="predicted"/>
<evidence type="ECO:0000313" key="2">
    <source>
        <dbReference type="EMBL" id="KAK3097776.1"/>
    </source>
</evidence>
<name>A0AA88Y4K9_PINIB</name>
<keyword evidence="1" id="KW-0472">Membrane</keyword>